<dbReference type="EMBL" id="JBDFQZ010000004">
    <property type="protein sequence ID" value="KAK9735103.1"/>
    <property type="molecule type" value="Genomic_DNA"/>
</dbReference>
<dbReference type="Pfam" id="PF21230">
    <property type="entry name" value="Nakanori"/>
    <property type="match status" value="1"/>
</dbReference>
<dbReference type="EMBL" id="JBDFQZ010000004">
    <property type="protein sequence ID" value="KAK9735097.1"/>
    <property type="molecule type" value="Genomic_DNA"/>
</dbReference>
<dbReference type="EMBL" id="JBDFQZ010000004">
    <property type="protein sequence ID" value="KAK9735101.1"/>
    <property type="molecule type" value="Genomic_DNA"/>
</dbReference>
<accession>A0AAW1LQL8</accession>
<dbReference type="InterPro" id="IPR053085">
    <property type="entry name" value="Jasmonate-induced_protein"/>
</dbReference>
<dbReference type="EMBL" id="JBDFQZ010000004">
    <property type="protein sequence ID" value="KAK9735102.1"/>
    <property type="molecule type" value="Genomic_DNA"/>
</dbReference>
<dbReference type="EMBL" id="JBDFQZ010000004">
    <property type="protein sequence ID" value="KAK9735099.1"/>
    <property type="molecule type" value="Genomic_DNA"/>
</dbReference>
<organism evidence="2 10">
    <name type="scientific">Saponaria officinalis</name>
    <name type="common">Common soapwort</name>
    <name type="synonym">Lychnis saponaria</name>
    <dbReference type="NCBI Taxonomy" id="3572"/>
    <lineage>
        <taxon>Eukaryota</taxon>
        <taxon>Viridiplantae</taxon>
        <taxon>Streptophyta</taxon>
        <taxon>Embryophyta</taxon>
        <taxon>Tracheophyta</taxon>
        <taxon>Spermatophyta</taxon>
        <taxon>Magnoliopsida</taxon>
        <taxon>eudicotyledons</taxon>
        <taxon>Gunneridae</taxon>
        <taxon>Pentapetalae</taxon>
        <taxon>Caryophyllales</taxon>
        <taxon>Caryophyllaceae</taxon>
        <taxon>Caryophylleae</taxon>
        <taxon>Saponaria</taxon>
    </lineage>
</organism>
<proteinExistence type="predicted"/>
<evidence type="ECO:0000313" key="8">
    <source>
        <dbReference type="EMBL" id="KAK9735102.1"/>
    </source>
</evidence>
<name>A0AAW1LQL8_SAPOF</name>
<evidence type="ECO:0000313" key="7">
    <source>
        <dbReference type="EMBL" id="KAK9735101.1"/>
    </source>
</evidence>
<gene>
    <name evidence="1" type="ORF">RND81_04G183600</name>
    <name evidence="2" type="ORF">RND81_04G183700</name>
    <name evidence="3" type="ORF">RND81_04G183800</name>
    <name evidence="4" type="ORF">RND81_04G183900</name>
    <name evidence="5" type="ORF">RND81_04G184000</name>
    <name evidence="6" type="ORF">RND81_04G184100</name>
    <name evidence="7" type="ORF">RND81_04G184200</name>
    <name evidence="8" type="ORF">RND81_04G184300</name>
    <name evidence="9" type="ORF">RND81_04G184400</name>
</gene>
<dbReference type="Proteomes" id="UP001443914">
    <property type="component" value="Unassembled WGS sequence"/>
</dbReference>
<dbReference type="EMBL" id="JBDFQZ010000004">
    <property type="protein sequence ID" value="KAK9735095.1"/>
    <property type="molecule type" value="Genomic_DNA"/>
</dbReference>
<evidence type="ECO:0000313" key="2">
    <source>
        <dbReference type="EMBL" id="KAK9735096.1"/>
    </source>
</evidence>
<evidence type="ECO:0000313" key="4">
    <source>
        <dbReference type="EMBL" id="KAK9735098.1"/>
    </source>
</evidence>
<keyword evidence="10" id="KW-1185">Reference proteome</keyword>
<dbReference type="PANTHER" id="PTHR36482">
    <property type="entry name" value="OSJNBA0024J22.15 PROTEIN"/>
    <property type="match status" value="1"/>
</dbReference>
<comment type="caution">
    <text evidence="2">The sequence shown here is derived from an EMBL/GenBank/DDBJ whole genome shotgun (WGS) entry which is preliminary data.</text>
</comment>
<dbReference type="PANTHER" id="PTHR36482:SF5">
    <property type="entry name" value="23 KDA JASMONATE-INDUCED PROTEIN-LIKE"/>
    <property type="match status" value="1"/>
</dbReference>
<evidence type="ECO:0000313" key="9">
    <source>
        <dbReference type="EMBL" id="KAK9735103.1"/>
    </source>
</evidence>
<dbReference type="EMBL" id="JBDFQZ010000004">
    <property type="protein sequence ID" value="KAK9735098.1"/>
    <property type="molecule type" value="Genomic_DNA"/>
</dbReference>
<protein>
    <submittedName>
        <fullName evidence="2">Uncharacterized protein</fullName>
    </submittedName>
</protein>
<sequence length="240" mass="26373">MATSVFGTPVTPRYLGKMEEYKYKTITTRDMAKVAFEMKNEDGKDARARAYVDANRDKYGPTYISCLIYNATGDTIRLQTYCEPSCLGAYVSPSPYPTLIMNGQWGAYLVSAGGAVVYAAKNEAGVEYQVVYSYNATAVPSLVTTEIREKGHYKAKDPWKTYSDVLTANGTHFHQTHHDSGLSSFATIGVFIVNNRFPVFEGIITLNGAWPNNSPVTPSPTPCSQPRLASLTLEMDESTA</sequence>
<dbReference type="InterPro" id="IPR049065">
    <property type="entry name" value="Nakanori"/>
</dbReference>
<dbReference type="EMBL" id="JBDFQZ010000004">
    <property type="protein sequence ID" value="KAK9735096.1"/>
    <property type="molecule type" value="Genomic_DNA"/>
</dbReference>
<evidence type="ECO:0000313" key="6">
    <source>
        <dbReference type="EMBL" id="KAK9735100.1"/>
    </source>
</evidence>
<evidence type="ECO:0000313" key="3">
    <source>
        <dbReference type="EMBL" id="KAK9735097.1"/>
    </source>
</evidence>
<dbReference type="EMBL" id="JBDFQZ010000004">
    <property type="protein sequence ID" value="KAK9735100.1"/>
    <property type="molecule type" value="Genomic_DNA"/>
</dbReference>
<evidence type="ECO:0000313" key="10">
    <source>
        <dbReference type="Proteomes" id="UP001443914"/>
    </source>
</evidence>
<reference evidence="2 10" key="1">
    <citation type="submission" date="2024-03" db="EMBL/GenBank/DDBJ databases">
        <title>WGS assembly of Saponaria officinalis var. Norfolk2.</title>
        <authorList>
            <person name="Jenkins J."/>
            <person name="Shu S."/>
            <person name="Grimwood J."/>
            <person name="Barry K."/>
            <person name="Goodstein D."/>
            <person name="Schmutz J."/>
            <person name="Leebens-Mack J."/>
            <person name="Osbourn A."/>
        </authorList>
    </citation>
    <scope>NUCLEOTIDE SEQUENCE [LARGE SCALE GENOMIC DNA]</scope>
    <source>
        <strain evidence="10">cv. Norfolk2</strain>
        <strain evidence="2">JIC</strain>
        <tissue evidence="2">Leaf</tissue>
    </source>
</reference>
<dbReference type="AlphaFoldDB" id="A0AAW1LQL8"/>
<evidence type="ECO:0000313" key="5">
    <source>
        <dbReference type="EMBL" id="KAK9735099.1"/>
    </source>
</evidence>
<evidence type="ECO:0000313" key="1">
    <source>
        <dbReference type="EMBL" id="KAK9735095.1"/>
    </source>
</evidence>